<name>A0A538THQ5_UNCEI</name>
<reference evidence="3 4" key="1">
    <citation type="journal article" date="2019" name="Nat. Microbiol.">
        <title>Mediterranean grassland soil C-N compound turnover is dependent on rainfall and depth, and is mediated by genomically divergent microorganisms.</title>
        <authorList>
            <person name="Diamond S."/>
            <person name="Andeer P.F."/>
            <person name="Li Z."/>
            <person name="Crits-Christoph A."/>
            <person name="Burstein D."/>
            <person name="Anantharaman K."/>
            <person name="Lane K.R."/>
            <person name="Thomas B.C."/>
            <person name="Pan C."/>
            <person name="Northen T.R."/>
            <person name="Banfield J.F."/>
        </authorList>
    </citation>
    <scope>NUCLEOTIDE SEQUENCE [LARGE SCALE GENOMIC DNA]</scope>
    <source>
        <strain evidence="3">WS_9</strain>
    </source>
</reference>
<dbReference type="AlphaFoldDB" id="A0A538THQ5"/>
<dbReference type="GO" id="GO:0004527">
    <property type="term" value="F:exonuclease activity"/>
    <property type="evidence" value="ECO:0007669"/>
    <property type="project" value="UniProtKB-KW"/>
</dbReference>
<dbReference type="InterPro" id="IPR041796">
    <property type="entry name" value="Mre11_N"/>
</dbReference>
<dbReference type="Pfam" id="PF00149">
    <property type="entry name" value="Metallophos"/>
    <property type="match status" value="1"/>
</dbReference>
<keyword evidence="1" id="KW-0378">Hydrolase</keyword>
<dbReference type="InterPro" id="IPR004843">
    <property type="entry name" value="Calcineurin-like_PHP"/>
</dbReference>
<proteinExistence type="predicted"/>
<evidence type="ECO:0000313" key="4">
    <source>
        <dbReference type="Proteomes" id="UP000317691"/>
    </source>
</evidence>
<keyword evidence="3" id="KW-0540">Nuclease</keyword>
<dbReference type="PANTHER" id="PTHR30337:SF7">
    <property type="entry name" value="PHOSPHOESTERASE"/>
    <property type="match status" value="1"/>
</dbReference>
<dbReference type="InterPro" id="IPR050535">
    <property type="entry name" value="DNA_Repair-Maintenance_Comp"/>
</dbReference>
<sequence length="381" mass="42324">MSIRILHLADLHIGASFPSMGERSEERGRDFLSAFLRAVEYAATNPKPVDLVAIAGDLFDNHDPDEGLVFQIEAAFDRLDKAGLPVLIVPGTHDSPSYRRSIFRRLRLPKSAHLFLSPTLEAGPHLTIGGESIQTYGIAYDPAVSQRPLGEFRPAGLADYHVGILHAALQDNPAWKIRPTDLPISRTEIAASGLHYLALGHFHNFAEIREGGSVAVYPGTLEGKKFGENGPRYLVTATLSRDSISLERTPWNVRTVHDTTVDLSSTEVRDESQLEGRIMAFAGDREIARVRLEGPADFVFDPERLQKRVAPRFFHVEIEDATYVLNASLLERYREEATVRGVFVRSMLERIDKAPDAPARETAALALRLGLAEFQNPRHAH</sequence>
<dbReference type="Gene3D" id="3.60.21.10">
    <property type="match status" value="1"/>
</dbReference>
<keyword evidence="3" id="KW-0269">Exonuclease</keyword>
<dbReference type="SUPFAM" id="SSF56300">
    <property type="entry name" value="Metallo-dependent phosphatases"/>
    <property type="match status" value="1"/>
</dbReference>
<dbReference type="EMBL" id="VBOZ01000033">
    <property type="protein sequence ID" value="TMQ63150.1"/>
    <property type="molecule type" value="Genomic_DNA"/>
</dbReference>
<dbReference type="CDD" id="cd00840">
    <property type="entry name" value="MPP_Mre11_N"/>
    <property type="match status" value="1"/>
</dbReference>
<comment type="caution">
    <text evidence="3">The sequence shown here is derived from an EMBL/GenBank/DDBJ whole genome shotgun (WGS) entry which is preliminary data.</text>
</comment>
<evidence type="ECO:0000313" key="3">
    <source>
        <dbReference type="EMBL" id="TMQ63150.1"/>
    </source>
</evidence>
<dbReference type="InterPro" id="IPR029052">
    <property type="entry name" value="Metallo-depent_PP-like"/>
</dbReference>
<dbReference type="Proteomes" id="UP000317691">
    <property type="component" value="Unassembled WGS sequence"/>
</dbReference>
<organism evidence="3 4">
    <name type="scientific">Eiseniibacteriota bacterium</name>
    <dbReference type="NCBI Taxonomy" id="2212470"/>
    <lineage>
        <taxon>Bacteria</taxon>
        <taxon>Candidatus Eiseniibacteriota</taxon>
    </lineage>
</organism>
<evidence type="ECO:0000259" key="2">
    <source>
        <dbReference type="Pfam" id="PF00149"/>
    </source>
</evidence>
<gene>
    <name evidence="3" type="ORF">E6K79_10935</name>
</gene>
<protein>
    <submittedName>
        <fullName evidence="3">DNA repair exonuclease</fullName>
    </submittedName>
</protein>
<feature type="domain" description="Calcineurin-like phosphoesterase" evidence="2">
    <location>
        <begin position="3"/>
        <end position="106"/>
    </location>
</feature>
<accession>A0A538THQ5</accession>
<evidence type="ECO:0000256" key="1">
    <source>
        <dbReference type="ARBA" id="ARBA00022801"/>
    </source>
</evidence>
<dbReference type="PANTHER" id="PTHR30337">
    <property type="entry name" value="COMPONENT OF ATP-DEPENDENT DSDNA EXONUCLEASE"/>
    <property type="match status" value="1"/>
</dbReference>